<feature type="transmembrane region" description="Helical" evidence="1">
    <location>
        <begin position="80"/>
        <end position="101"/>
    </location>
</feature>
<feature type="transmembrane region" description="Helical" evidence="1">
    <location>
        <begin position="265"/>
        <end position="288"/>
    </location>
</feature>
<protein>
    <submittedName>
        <fullName evidence="2">UbiA family prenyltransferase</fullName>
    </submittedName>
</protein>
<sequence length="301" mass="30222">MARVRDGIAGILAYVRPTFMLPAVGISAYGGTLAPAAEFEWGTAALHAGTVGLALFVAHLRDGFVDGHLRGEEAPRLSVATFRGGIRLGSAAVIVLSAILATLSGPIPAFSTLLLLGLALLHAPYFDRHPLTVTVDYPIGIGVALIGAHAAQATVSGTVAAVAALVAGLLAGIKVGIDRLDESFDRSIGKRTLPVAFGAARAERIAAGIFLLTAAASVGVGLSGAAGLLSVSPGLAVGAASVPVACLLATVQLPPERAVRVQMALTYAFAALLFLSVCDPQCAGVAVAERAFDALSGSISG</sequence>
<evidence type="ECO:0000256" key="1">
    <source>
        <dbReference type="SAM" id="Phobius"/>
    </source>
</evidence>
<evidence type="ECO:0000313" key="3">
    <source>
        <dbReference type="Proteomes" id="UP001597085"/>
    </source>
</evidence>
<dbReference type="AlphaFoldDB" id="A0ABD6CSW6"/>
<dbReference type="Proteomes" id="UP001597085">
    <property type="component" value="Unassembled WGS sequence"/>
</dbReference>
<evidence type="ECO:0000313" key="2">
    <source>
        <dbReference type="EMBL" id="MFD1600897.1"/>
    </source>
</evidence>
<name>A0ABD6CSW6_9EURY</name>
<keyword evidence="3" id="KW-1185">Reference proteome</keyword>
<organism evidence="2 3">
    <name type="scientific">Halobellus rarus</name>
    <dbReference type="NCBI Taxonomy" id="1126237"/>
    <lineage>
        <taxon>Archaea</taxon>
        <taxon>Methanobacteriati</taxon>
        <taxon>Methanobacteriota</taxon>
        <taxon>Stenosarchaea group</taxon>
        <taxon>Halobacteria</taxon>
        <taxon>Halobacteriales</taxon>
        <taxon>Haloferacaceae</taxon>
        <taxon>Halobellus</taxon>
    </lineage>
</organism>
<feature type="transmembrane region" description="Helical" evidence="1">
    <location>
        <begin position="235"/>
        <end position="253"/>
    </location>
</feature>
<feature type="transmembrane region" description="Helical" evidence="1">
    <location>
        <begin position="205"/>
        <end position="229"/>
    </location>
</feature>
<feature type="transmembrane region" description="Helical" evidence="1">
    <location>
        <begin position="41"/>
        <end position="60"/>
    </location>
</feature>
<accession>A0ABD6CSW6</accession>
<dbReference type="RefSeq" id="WP_256422870.1">
    <property type="nucleotide sequence ID" value="NZ_JANHDI010000015.1"/>
</dbReference>
<keyword evidence="1" id="KW-0472">Membrane</keyword>
<feature type="transmembrane region" description="Helical" evidence="1">
    <location>
        <begin position="7"/>
        <end position="29"/>
    </location>
</feature>
<feature type="transmembrane region" description="Helical" evidence="1">
    <location>
        <begin position="157"/>
        <end position="177"/>
    </location>
</feature>
<gene>
    <name evidence="2" type="ORF">ACFSBX_18345</name>
</gene>
<comment type="caution">
    <text evidence="2">The sequence shown here is derived from an EMBL/GenBank/DDBJ whole genome shotgun (WGS) entry which is preliminary data.</text>
</comment>
<keyword evidence="1" id="KW-0812">Transmembrane</keyword>
<dbReference type="EMBL" id="JBHUDK010000019">
    <property type="protein sequence ID" value="MFD1600897.1"/>
    <property type="molecule type" value="Genomic_DNA"/>
</dbReference>
<proteinExistence type="predicted"/>
<keyword evidence="1" id="KW-1133">Transmembrane helix</keyword>
<reference evidence="2 3" key="1">
    <citation type="journal article" date="2019" name="Int. J. Syst. Evol. Microbiol.">
        <title>The Global Catalogue of Microorganisms (GCM) 10K type strain sequencing project: providing services to taxonomists for standard genome sequencing and annotation.</title>
        <authorList>
            <consortium name="The Broad Institute Genomics Platform"/>
            <consortium name="The Broad Institute Genome Sequencing Center for Infectious Disease"/>
            <person name="Wu L."/>
            <person name="Ma J."/>
        </authorList>
    </citation>
    <scope>NUCLEOTIDE SEQUENCE [LARGE SCALE GENOMIC DNA]</scope>
    <source>
        <strain evidence="2 3">CGMCC 1.12121</strain>
    </source>
</reference>